<dbReference type="InterPro" id="IPR051171">
    <property type="entry name" value="CaCA"/>
</dbReference>
<dbReference type="PANTHER" id="PTHR11878">
    <property type="entry name" value="SODIUM/CALCIUM EXCHANGER"/>
    <property type="match status" value="1"/>
</dbReference>
<evidence type="ECO:0000256" key="5">
    <source>
        <dbReference type="SAM" id="SignalP"/>
    </source>
</evidence>
<keyword evidence="4" id="KW-0813">Transport</keyword>
<keyword evidence="2" id="KW-0677">Repeat</keyword>
<dbReference type="GO" id="GO:0030001">
    <property type="term" value="P:metal ion transport"/>
    <property type="evidence" value="ECO:0007669"/>
    <property type="project" value="TreeGrafter"/>
</dbReference>
<dbReference type="PANTHER" id="PTHR11878:SF65">
    <property type="entry name" value="NA_CA-EXCHANGE PROTEIN, ISOFORM G"/>
    <property type="match status" value="1"/>
</dbReference>
<dbReference type="Proteomes" id="UP001174909">
    <property type="component" value="Unassembled WGS sequence"/>
</dbReference>
<dbReference type="PROSITE" id="PS51257">
    <property type="entry name" value="PROKAR_LIPOPROTEIN"/>
    <property type="match status" value="1"/>
</dbReference>
<proteinExistence type="predicted"/>
<dbReference type="GO" id="GO:0016020">
    <property type="term" value="C:membrane"/>
    <property type="evidence" value="ECO:0007669"/>
    <property type="project" value="InterPro"/>
</dbReference>
<dbReference type="SMART" id="SM00237">
    <property type="entry name" value="Calx_beta"/>
    <property type="match status" value="2"/>
</dbReference>
<evidence type="ECO:0000313" key="7">
    <source>
        <dbReference type="EMBL" id="CAI8050962.1"/>
    </source>
</evidence>
<feature type="signal peptide" evidence="5">
    <location>
        <begin position="1"/>
        <end position="18"/>
    </location>
</feature>
<keyword evidence="1 5" id="KW-0732">Signal</keyword>
<protein>
    <submittedName>
        <fullName evidence="7">Extracellular matrix protein 3</fullName>
    </submittedName>
</protein>
<feature type="chain" id="PRO_5041357853" evidence="5">
    <location>
        <begin position="19"/>
        <end position="934"/>
    </location>
</feature>
<dbReference type="InterPro" id="IPR038081">
    <property type="entry name" value="CalX-like_sf"/>
</dbReference>
<dbReference type="SUPFAM" id="SSF141072">
    <property type="entry name" value="CalX-like"/>
    <property type="match status" value="3"/>
</dbReference>
<name>A0AA35TPW6_GEOBA</name>
<organism evidence="7 8">
    <name type="scientific">Geodia barretti</name>
    <name type="common">Barrett's horny sponge</name>
    <dbReference type="NCBI Taxonomy" id="519541"/>
    <lineage>
        <taxon>Eukaryota</taxon>
        <taxon>Metazoa</taxon>
        <taxon>Porifera</taxon>
        <taxon>Demospongiae</taxon>
        <taxon>Heteroscleromorpha</taxon>
        <taxon>Tetractinellida</taxon>
        <taxon>Astrophorina</taxon>
        <taxon>Geodiidae</taxon>
        <taxon>Geodia</taxon>
    </lineage>
</organism>
<dbReference type="InterPro" id="IPR003644">
    <property type="entry name" value="Calx_beta"/>
</dbReference>
<evidence type="ECO:0000256" key="4">
    <source>
        <dbReference type="ARBA" id="ARBA00023065"/>
    </source>
</evidence>
<dbReference type="AlphaFoldDB" id="A0AA35TPW6"/>
<evidence type="ECO:0000256" key="1">
    <source>
        <dbReference type="ARBA" id="ARBA00022729"/>
    </source>
</evidence>
<evidence type="ECO:0000256" key="2">
    <source>
        <dbReference type="ARBA" id="ARBA00022737"/>
    </source>
</evidence>
<evidence type="ECO:0000259" key="6">
    <source>
        <dbReference type="SMART" id="SM00237"/>
    </source>
</evidence>
<dbReference type="EMBL" id="CASHTH010003890">
    <property type="protein sequence ID" value="CAI8050962.1"/>
    <property type="molecule type" value="Genomic_DNA"/>
</dbReference>
<gene>
    <name evidence="7" type="ORF">GBAR_LOCUS27951</name>
</gene>
<dbReference type="Gene3D" id="2.60.40.2030">
    <property type="match status" value="4"/>
</dbReference>
<feature type="domain" description="Calx-beta" evidence="6">
    <location>
        <begin position="620"/>
        <end position="723"/>
    </location>
</feature>
<comment type="caution">
    <text evidence="7">The sequence shown here is derived from an EMBL/GenBank/DDBJ whole genome shotgun (WGS) entry which is preliminary data.</text>
</comment>
<sequence length="934" mass="103409">MNSLQLKIGFLALSAAVACIGGSSQGLSQCFTNTDCTGDVVPAADQHACCVDTVAGLWFSDGFNCHRCIVHGFVQVEYTILEDERLFTGFQLNVKGTTQHSGLHLIGTIVAEAADNDFERLAPIRVVNSVDISLFATNDEITLEYNDKIELKFIPDLSGLITSLEGLGEYIRNSTTVHIIDNDLLEINFEESDYSIKEGATMLSTPIRLQFRTNQNPFTVTLRPISVDVAESEKLGVFINSAAISSQSRATAVADFSDQPITVEVPANSQQYQIREFFIIEDDDVDEDMQSFAIVAEIGEDVAENISCFQLGVGSAECFGRQGATEIRITDNDPMIIGFAIKSQTISENEVPGMDIFPLLIEVGTLRTAEREHRIIFRHKESSSTATVEPLASYAKYDAIFGTREQPGDPLTEKFDLLPEHDTPLLSTFIRNDLHREEDECYTIQILPVDIPGRRELFKCNDSADADNYFCEHTICIVDDDELFVVAFERTTYMVDESVGSVNVCVNLTQPEIDILDETVNVFVIDDPSSVKIPAGATFATPDPPDFLERYTMVEKSDYAQQTNLFNAIDDVLITELKRIVCYNQTIYDDLRVEFDEYAGITLGVRDISTTAVKPMYDQASIFILDNDVAILGLEQTLFNVNENVGRVEVCAAVFSPDINCPVEFPFEVKLHTSDGTAVKMLDYEPLDVTLAFGVGEKRKCVHVNITNDTLVENDEFLTYHLRRTADLHTRIKLDPTLMDGQIKIEDDDTVLVQFIPTTYTVEEGRNDSATLTLVRSRNLRRKVNVTITPRVMTAAAEFDFRADQITITFSPGETEVKVHVSIFDDSFDEDTETFTAVLSTSDTYVQLGGNAIVSILDNDALITPNPSIYNVDEDDGNATLRLFRSGSISKESAVNITLISGTAEGGLDFVNTVITVTVLPGHAEAIAQSSYNR</sequence>
<accession>A0AA35TPW6</accession>
<keyword evidence="4" id="KW-0406">Ion transport</keyword>
<evidence type="ECO:0000313" key="8">
    <source>
        <dbReference type="Proteomes" id="UP001174909"/>
    </source>
</evidence>
<dbReference type="GO" id="GO:0007154">
    <property type="term" value="P:cell communication"/>
    <property type="evidence" value="ECO:0007669"/>
    <property type="project" value="InterPro"/>
</dbReference>
<keyword evidence="3" id="KW-0106">Calcium</keyword>
<evidence type="ECO:0000256" key="3">
    <source>
        <dbReference type="ARBA" id="ARBA00022837"/>
    </source>
</evidence>
<feature type="domain" description="Calx-beta" evidence="6">
    <location>
        <begin position="741"/>
        <end position="840"/>
    </location>
</feature>
<reference evidence="7" key="1">
    <citation type="submission" date="2023-03" db="EMBL/GenBank/DDBJ databases">
        <authorList>
            <person name="Steffen K."/>
            <person name="Cardenas P."/>
        </authorList>
    </citation>
    <scope>NUCLEOTIDE SEQUENCE</scope>
</reference>
<dbReference type="Pfam" id="PF03160">
    <property type="entry name" value="Calx-beta"/>
    <property type="match status" value="3"/>
</dbReference>
<keyword evidence="8" id="KW-1185">Reference proteome</keyword>